<proteinExistence type="predicted"/>
<dbReference type="EMBL" id="CAJNOM010000194">
    <property type="protein sequence ID" value="CAF1208299.1"/>
    <property type="molecule type" value="Genomic_DNA"/>
</dbReference>
<feature type="transmembrane region" description="Helical" evidence="2">
    <location>
        <begin position="1290"/>
        <end position="1319"/>
    </location>
</feature>
<dbReference type="OrthoDB" id="10025931at2759"/>
<reference evidence="3" key="1">
    <citation type="submission" date="2021-02" db="EMBL/GenBank/DDBJ databases">
        <authorList>
            <person name="Nowell W R."/>
        </authorList>
    </citation>
    <scope>NUCLEOTIDE SEQUENCE</scope>
</reference>
<accession>A0A814BAJ4</accession>
<evidence type="ECO:0000256" key="2">
    <source>
        <dbReference type="SAM" id="Phobius"/>
    </source>
</evidence>
<keyword evidence="2" id="KW-0472">Membrane</keyword>
<dbReference type="InterPro" id="IPR013517">
    <property type="entry name" value="FG-GAP"/>
</dbReference>
<keyword evidence="1" id="KW-0732">Signal</keyword>
<dbReference type="Pfam" id="PF13517">
    <property type="entry name" value="FG-GAP_3"/>
    <property type="match status" value="3"/>
</dbReference>
<dbReference type="EMBL" id="CAJNOI010000130">
    <property type="protein sequence ID" value="CAF1105564.1"/>
    <property type="molecule type" value="Genomic_DNA"/>
</dbReference>
<organism evidence="3 6">
    <name type="scientific">Adineta steineri</name>
    <dbReference type="NCBI Taxonomy" id="433720"/>
    <lineage>
        <taxon>Eukaryota</taxon>
        <taxon>Metazoa</taxon>
        <taxon>Spiralia</taxon>
        <taxon>Gnathifera</taxon>
        <taxon>Rotifera</taxon>
        <taxon>Eurotatoria</taxon>
        <taxon>Bdelloidea</taxon>
        <taxon>Adinetida</taxon>
        <taxon>Adinetidae</taxon>
        <taxon>Adineta</taxon>
    </lineage>
</organism>
<sequence length="1788" mass="203311">MTTRNLLQWFHDRIYNYNLFIPDENDYDDDDDDGNGQIQDPETSIKHQKYATRLYIPLFLITIYILFFIALINPQTQTITVPNITPTLFDQLYREYGETLSCPCKNTSILYETFVTTEISFHPVCSSIFISKEWIESLYHPYASAFLVMDFRTTASSQFEILAALCSLCQQTISQIVKEFNNNQLVTISLLQENEIQSHINGDTQVAQTNIPNQLISSLDFLQIITRSNFFISALNTNVMVEIMDSGVEHYVEIFPTSYIDQNASGRVGTVGLSCNLRSLTVPAGFYLLPYYESAFYHNDWPIYLGPSRLNISAMVNGFFGGCTALDSLLPSTLDCLYDINCLENLADYFPNLNQTTLNRTTTLSSFDRSYMSVEDHLAKLFTEQWITIVNYSKYFNECAPTLCRYSKTEYMNFSYTITLLLSLYGGLTIMLRIIAVSLIKVSSKIKHRLIRTHFHKRKFIQWTKQLNLFKSNDKRTANDLVQQRVTTRLYLVLLTSMIFILIVFTSFHTDTTTITIPNPSLSDYKYHQNLHGDTLKCVCLNVMIPYSKIISLSAILHQVCSSDYVSEAWISLLLYINPSTWGYDLSVEWLAFDYKVFQLLSSLCQLANKTILDARDRFYTQSIITSNMLIESDFYAQLNATFEQFTQSLIIDFGRAVDMTHLFTQVDQPFTDSSNAELNIFRVTDQTNDQLPWQMKFTFTGIEETTSTSVQCICAVDFYCKSSVTAHGYSKDSNGWPDENITYAVPGMIKSCFTIDTLLLSTLECFYLESCVSVIYSLLNETLIHHMTDLIWFQIYPLIYKQESSRFPPNTSLSIIVKEMMIEQWIPSSSFDYYYEQCAPIYCTYSETTRTYNIIGIITKVISTIGGLIMILRLITPVFVKVIFKLLTPKTPRQEQDIPMSFDRFKQMFRNLITLLLTTLRNLNIFPIRSFGSSITRMEAKHLGQLTTRLYLILLLISFVILSLYTAVKPQTLINTYMRPSLDIYNRLLLDHPDSIQCPCSSISVPYGKFIDIEPVFHQICSSQFVSDEWRTNILAGLISNLSIYTQDDYRRFLPGHLQFLSGLCNLSKQSTNDSISQFLSSSFVTAHLLPESIFHVQIEPFITKSKSNTPTDFARLLSLLRAINHGNAIVTSYGTNFEYIAPWYNMIYSAAITQPVMYNDKQCNCALTANCTIQANFIQTNPKEIFQVHGLKMGCIPSESFLLSTLECFYNLSCIDLIQQFTNNNSMMNTSLLLVNGRSHFSMNTTIMDLVQDLFIENWSTTINYPAYFHYCMPLSCSYSYVQKFNSLYTLIVLLGLYGGLTFVLKWICPNLVYFVWKIYLYWKKRNNVVEPVSTIEMNTTNTSPRRKFYSPLIRFFIFGFILFILMIITMIITMVFLNRQSQHNYAVETITATNMTTMTTTTMTVSRATVSNCPLTFQSIVFYPFGSSTDNGYDWYSIGTGDFNNDGHSDIAITACYYNKLLIWLGNTNGTFETQIEYLTGGLCPQSIVVDDFNNDGFMDIAIANQQSNNIALLFGYGNESFEIKRILSTGSHSQPISIVKGDYNKDGYLDLAVVNIGSSNIAIFLGNIETPSEILTTFCGNICFYPFSAVADDFNGDDYLDLVAISNADNNDPTDGFIYVLINDGQGNFGIVMKFSIGRISDPYSLSVGDFNSDNYLDLVITNSNWNNIGIMYGNGNASFEIQVTYSIGVFGDPQTAVVGDFNNDGKSDIAFARSWMYNIGMLIGTGSGSFLEPMMFPADYNGNPVLIASQDLNNDGKLDIIVIDDDLNSIGIIMNTCDCCISD</sequence>
<dbReference type="SUPFAM" id="SSF69318">
    <property type="entry name" value="Integrin alpha N-terminal domain"/>
    <property type="match status" value="2"/>
</dbReference>
<dbReference type="Proteomes" id="UP000663877">
    <property type="component" value="Unassembled WGS sequence"/>
</dbReference>
<evidence type="ECO:0000256" key="1">
    <source>
        <dbReference type="ARBA" id="ARBA00022729"/>
    </source>
</evidence>
<feature type="transmembrane region" description="Helical" evidence="2">
    <location>
        <begin position="490"/>
        <end position="508"/>
    </location>
</feature>
<gene>
    <name evidence="4" type="ORF">BJG266_LOCUS21601</name>
    <name evidence="3" type="ORF">QVE165_LOCUS10727</name>
    <name evidence="5" type="ORF">QVE165_LOCUS26214</name>
</gene>
<comment type="caution">
    <text evidence="3">The sequence shown here is derived from an EMBL/GenBank/DDBJ whole genome shotgun (WGS) entry which is preliminary data.</text>
</comment>
<feature type="transmembrane region" description="Helical" evidence="2">
    <location>
        <begin position="949"/>
        <end position="969"/>
    </location>
</feature>
<dbReference type="EMBL" id="CAJNOM010000051">
    <property type="protein sequence ID" value="CAF0924357.1"/>
    <property type="molecule type" value="Genomic_DNA"/>
</dbReference>
<dbReference type="Gene3D" id="2.130.10.130">
    <property type="entry name" value="Integrin alpha, N-terminal"/>
    <property type="match status" value="2"/>
</dbReference>
<feature type="transmembrane region" description="Helical" evidence="2">
    <location>
        <begin position="866"/>
        <end position="888"/>
    </location>
</feature>
<name>A0A814BAJ4_9BILA</name>
<evidence type="ECO:0000313" key="4">
    <source>
        <dbReference type="EMBL" id="CAF1105564.1"/>
    </source>
</evidence>
<dbReference type="PANTHER" id="PTHR46580">
    <property type="entry name" value="SENSOR KINASE-RELATED"/>
    <property type="match status" value="1"/>
</dbReference>
<dbReference type="Pfam" id="PF01839">
    <property type="entry name" value="FG-GAP"/>
    <property type="match status" value="1"/>
</dbReference>
<keyword evidence="2" id="KW-0812">Transmembrane</keyword>
<dbReference type="InterPro" id="IPR028994">
    <property type="entry name" value="Integrin_alpha_N"/>
</dbReference>
<feature type="transmembrane region" description="Helical" evidence="2">
    <location>
        <begin position="1358"/>
        <end position="1380"/>
    </location>
</feature>
<keyword evidence="6" id="KW-1185">Reference proteome</keyword>
<protein>
    <submittedName>
        <fullName evidence="3">Uncharacterized protein</fullName>
    </submittedName>
</protein>
<feature type="transmembrane region" description="Helical" evidence="2">
    <location>
        <begin position="414"/>
        <end position="440"/>
    </location>
</feature>
<feature type="transmembrane region" description="Helical" evidence="2">
    <location>
        <begin position="54"/>
        <end position="72"/>
    </location>
</feature>
<keyword evidence="2" id="KW-1133">Transmembrane helix</keyword>
<dbReference type="PANTHER" id="PTHR46580:SF4">
    <property type="entry name" value="ATP_GTP-BINDING PROTEIN"/>
    <property type="match status" value="1"/>
</dbReference>
<evidence type="ECO:0000313" key="3">
    <source>
        <dbReference type="EMBL" id="CAF0924357.1"/>
    </source>
</evidence>
<dbReference type="Proteomes" id="UP000663832">
    <property type="component" value="Unassembled WGS sequence"/>
</dbReference>
<evidence type="ECO:0000313" key="6">
    <source>
        <dbReference type="Proteomes" id="UP000663832"/>
    </source>
</evidence>
<evidence type="ECO:0000313" key="5">
    <source>
        <dbReference type="EMBL" id="CAF1208299.1"/>
    </source>
</evidence>